<name>A0ABW1S935_9PROT</name>
<evidence type="ECO:0000256" key="1">
    <source>
        <dbReference type="ARBA" id="ARBA00000312"/>
    </source>
</evidence>
<keyword evidence="13 14" id="KW-0342">GTP-binding</keyword>
<comment type="catalytic activity">
    <reaction evidence="3">
        <text>adenosylcob(III)inamide + GTP = adenosylcob(III)inamide phosphate + GDP + H(+)</text>
        <dbReference type="Rhea" id="RHEA:15765"/>
        <dbReference type="ChEBI" id="CHEBI:2480"/>
        <dbReference type="ChEBI" id="CHEBI:15378"/>
        <dbReference type="ChEBI" id="CHEBI:37565"/>
        <dbReference type="ChEBI" id="CHEBI:58189"/>
        <dbReference type="ChEBI" id="CHEBI:58502"/>
        <dbReference type="EC" id="2.7.1.156"/>
    </reaction>
</comment>
<evidence type="ECO:0000256" key="4">
    <source>
        <dbReference type="ARBA" id="ARBA00003889"/>
    </source>
</evidence>
<protein>
    <recommendedName>
        <fullName evidence="14">Bifunctional adenosylcobalamin biosynthesis protein</fullName>
        <ecNumber evidence="14">2.7.1.156</ecNumber>
        <ecNumber evidence="14">2.7.7.62</ecNumber>
    </recommendedName>
</protein>
<dbReference type="InterPro" id="IPR003203">
    <property type="entry name" value="CobU/CobP"/>
</dbReference>
<dbReference type="EC" id="2.7.1.156" evidence="14"/>
<evidence type="ECO:0000256" key="7">
    <source>
        <dbReference type="ARBA" id="ARBA00007490"/>
    </source>
</evidence>
<gene>
    <name evidence="15" type="primary">cobU</name>
    <name evidence="15" type="ORF">ACFQDM_06485</name>
</gene>
<dbReference type="Proteomes" id="UP001596303">
    <property type="component" value="Unassembled WGS sequence"/>
</dbReference>
<evidence type="ECO:0000256" key="3">
    <source>
        <dbReference type="ARBA" id="ARBA00001522"/>
    </source>
</evidence>
<comment type="catalytic activity">
    <reaction evidence="2 14">
        <text>adenosylcob(III)inamide phosphate + GTP + H(+) = adenosylcob(III)inamide-GDP + diphosphate</text>
        <dbReference type="Rhea" id="RHEA:22712"/>
        <dbReference type="ChEBI" id="CHEBI:15378"/>
        <dbReference type="ChEBI" id="CHEBI:33019"/>
        <dbReference type="ChEBI" id="CHEBI:37565"/>
        <dbReference type="ChEBI" id="CHEBI:58502"/>
        <dbReference type="ChEBI" id="CHEBI:60487"/>
        <dbReference type="EC" id="2.7.7.62"/>
    </reaction>
</comment>
<dbReference type="EC" id="2.7.7.62" evidence="14"/>
<keyword evidence="11 14" id="KW-0418">Kinase</keyword>
<evidence type="ECO:0000256" key="8">
    <source>
        <dbReference type="ARBA" id="ARBA00022573"/>
    </source>
</evidence>
<dbReference type="GO" id="GO:0008820">
    <property type="term" value="F:cobinamide phosphate guanylyltransferase activity"/>
    <property type="evidence" value="ECO:0007669"/>
    <property type="project" value="UniProtKB-EC"/>
</dbReference>
<dbReference type="CDD" id="cd00544">
    <property type="entry name" value="CobU"/>
    <property type="match status" value="1"/>
</dbReference>
<dbReference type="Pfam" id="PF02283">
    <property type="entry name" value="CobU"/>
    <property type="match status" value="1"/>
</dbReference>
<keyword evidence="15" id="KW-0548">Nucleotidyltransferase</keyword>
<evidence type="ECO:0000256" key="5">
    <source>
        <dbReference type="ARBA" id="ARBA00004692"/>
    </source>
</evidence>
<comment type="similarity">
    <text evidence="7 14">Belongs to the CobU/CobP family.</text>
</comment>
<comment type="caution">
    <text evidence="15">The sequence shown here is derived from an EMBL/GenBank/DDBJ whole genome shotgun (WGS) entry which is preliminary data.</text>
</comment>
<evidence type="ECO:0000256" key="13">
    <source>
        <dbReference type="ARBA" id="ARBA00023134"/>
    </source>
</evidence>
<keyword evidence="9 14" id="KW-0808">Transferase</keyword>
<dbReference type="RefSeq" id="WP_377377011.1">
    <property type="nucleotide sequence ID" value="NZ_JBHSSW010000005.1"/>
</dbReference>
<proteinExistence type="inferred from homology"/>
<reference evidence="16" key="1">
    <citation type="journal article" date="2019" name="Int. J. Syst. Evol. Microbiol.">
        <title>The Global Catalogue of Microorganisms (GCM) 10K type strain sequencing project: providing services to taxonomists for standard genome sequencing and annotation.</title>
        <authorList>
            <consortium name="The Broad Institute Genomics Platform"/>
            <consortium name="The Broad Institute Genome Sequencing Center for Infectious Disease"/>
            <person name="Wu L."/>
            <person name="Ma J."/>
        </authorList>
    </citation>
    <scope>NUCLEOTIDE SEQUENCE [LARGE SCALE GENOMIC DNA]</scope>
    <source>
        <strain evidence="16">CGMCC-1.15741</strain>
    </source>
</reference>
<evidence type="ECO:0000313" key="15">
    <source>
        <dbReference type="EMBL" id="MFC6197718.1"/>
    </source>
</evidence>
<dbReference type="GO" id="GO:0043752">
    <property type="term" value="F:adenosylcobinamide kinase activity"/>
    <property type="evidence" value="ECO:0007669"/>
    <property type="project" value="UniProtKB-EC"/>
</dbReference>
<keyword evidence="8 14" id="KW-0169">Cobalamin biosynthesis</keyword>
<dbReference type="Gene3D" id="3.40.50.300">
    <property type="entry name" value="P-loop containing nucleotide triphosphate hydrolases"/>
    <property type="match status" value="1"/>
</dbReference>
<dbReference type="PANTHER" id="PTHR34848:SF1">
    <property type="entry name" value="BIFUNCTIONAL ADENOSYLCOBALAMIN BIOSYNTHESIS PROTEIN COBU"/>
    <property type="match status" value="1"/>
</dbReference>
<evidence type="ECO:0000256" key="10">
    <source>
        <dbReference type="ARBA" id="ARBA00022741"/>
    </source>
</evidence>
<dbReference type="EMBL" id="JBHSSW010000005">
    <property type="protein sequence ID" value="MFC6197718.1"/>
    <property type="molecule type" value="Genomic_DNA"/>
</dbReference>
<dbReference type="NCBIfam" id="NF004469">
    <property type="entry name" value="PRK05800.1"/>
    <property type="match status" value="1"/>
</dbReference>
<dbReference type="PANTHER" id="PTHR34848">
    <property type="match status" value="1"/>
</dbReference>
<dbReference type="SUPFAM" id="SSF52540">
    <property type="entry name" value="P-loop containing nucleoside triphosphate hydrolases"/>
    <property type="match status" value="1"/>
</dbReference>
<dbReference type="PIRSF" id="PIRSF006135">
    <property type="entry name" value="CobU"/>
    <property type="match status" value="1"/>
</dbReference>
<comment type="pathway">
    <text evidence="6 14">Cofactor biosynthesis; adenosylcobalamin biosynthesis; adenosylcobalamin from cob(II)yrinate a,c-diamide: step 5/7.</text>
</comment>
<evidence type="ECO:0000256" key="6">
    <source>
        <dbReference type="ARBA" id="ARBA00005159"/>
    </source>
</evidence>
<evidence type="ECO:0000256" key="9">
    <source>
        <dbReference type="ARBA" id="ARBA00022679"/>
    </source>
</evidence>
<comment type="function">
    <text evidence="4 14">Catalyzes ATP-dependent phosphorylation of adenosylcobinamide and addition of GMP to adenosylcobinamide phosphate.</text>
</comment>
<accession>A0ABW1S935</accession>
<evidence type="ECO:0000256" key="12">
    <source>
        <dbReference type="ARBA" id="ARBA00022840"/>
    </source>
</evidence>
<keyword evidence="12 14" id="KW-0067">ATP-binding</keyword>
<keyword evidence="10 14" id="KW-0547">Nucleotide-binding</keyword>
<evidence type="ECO:0000256" key="2">
    <source>
        <dbReference type="ARBA" id="ARBA00000711"/>
    </source>
</evidence>
<evidence type="ECO:0000256" key="14">
    <source>
        <dbReference type="PIRNR" id="PIRNR006135"/>
    </source>
</evidence>
<comment type="catalytic activity">
    <reaction evidence="1 14">
        <text>adenosylcob(III)inamide + ATP = adenosylcob(III)inamide phosphate + ADP + H(+)</text>
        <dbReference type="Rhea" id="RHEA:15769"/>
        <dbReference type="ChEBI" id="CHEBI:2480"/>
        <dbReference type="ChEBI" id="CHEBI:15378"/>
        <dbReference type="ChEBI" id="CHEBI:30616"/>
        <dbReference type="ChEBI" id="CHEBI:58502"/>
        <dbReference type="ChEBI" id="CHEBI:456216"/>
        <dbReference type="EC" id="2.7.1.156"/>
    </reaction>
</comment>
<sequence>MTVSLILGGARSGKSRRAQSLAEAHVGPRVFIATAEAMDDEMTARIAQHQADRGEEWTHAIEAPVDLANALTKAEDIGRVILVDCLTVWLSNLMYHEVDLDSATDALLKTLQAARTDIILVTNEVGLGLVPETPLGREFRDLQGRLNQQVAGIADRVEFVAAGLPLTLKG</sequence>
<comment type="pathway">
    <text evidence="5 14">Cofactor biosynthesis; adenosylcobalamin biosynthesis; adenosylcobalamin from cob(II)yrinate a,c-diamide: step 6/7.</text>
</comment>
<evidence type="ECO:0000313" key="16">
    <source>
        <dbReference type="Proteomes" id="UP001596303"/>
    </source>
</evidence>
<keyword evidence="16" id="KW-1185">Reference proteome</keyword>
<evidence type="ECO:0000256" key="11">
    <source>
        <dbReference type="ARBA" id="ARBA00022777"/>
    </source>
</evidence>
<organism evidence="15 16">
    <name type="scientific">Ponticaulis profundi</name>
    <dbReference type="NCBI Taxonomy" id="2665222"/>
    <lineage>
        <taxon>Bacteria</taxon>
        <taxon>Pseudomonadati</taxon>
        <taxon>Pseudomonadota</taxon>
        <taxon>Alphaproteobacteria</taxon>
        <taxon>Hyphomonadales</taxon>
        <taxon>Hyphomonadaceae</taxon>
        <taxon>Ponticaulis</taxon>
    </lineage>
</organism>
<dbReference type="InterPro" id="IPR027417">
    <property type="entry name" value="P-loop_NTPase"/>
</dbReference>